<reference evidence="2 3" key="1">
    <citation type="submission" date="2020-07" db="EMBL/GenBank/DDBJ databases">
        <title>Sequencing the genomes of 1000 actinobacteria strains.</title>
        <authorList>
            <person name="Klenk H.-P."/>
        </authorList>
    </citation>
    <scope>NUCLEOTIDE SEQUENCE [LARGE SCALE GENOMIC DNA]</scope>
    <source>
        <strain evidence="2 3">DSM 26341</strain>
    </source>
</reference>
<dbReference type="Proteomes" id="UP000539111">
    <property type="component" value="Unassembled WGS sequence"/>
</dbReference>
<feature type="region of interest" description="Disordered" evidence="1">
    <location>
        <begin position="1"/>
        <end position="36"/>
    </location>
</feature>
<comment type="caution">
    <text evidence="2">The sequence shown here is derived from an EMBL/GenBank/DDBJ whole genome shotgun (WGS) entry which is preliminary data.</text>
</comment>
<accession>A0A7Z0D5M3</accession>
<dbReference type="EMBL" id="JACBZP010000001">
    <property type="protein sequence ID" value="NYI69293.1"/>
    <property type="molecule type" value="Genomic_DNA"/>
</dbReference>
<evidence type="ECO:0000256" key="1">
    <source>
        <dbReference type="SAM" id="MobiDB-lite"/>
    </source>
</evidence>
<dbReference type="AlphaFoldDB" id="A0A7Z0D5M3"/>
<name>A0A7Z0D5M3_9MICO</name>
<keyword evidence="3" id="KW-1185">Reference proteome</keyword>
<protein>
    <submittedName>
        <fullName evidence="2">Uncharacterized protein</fullName>
    </submittedName>
</protein>
<evidence type="ECO:0000313" key="3">
    <source>
        <dbReference type="Proteomes" id="UP000539111"/>
    </source>
</evidence>
<organism evidence="2 3">
    <name type="scientific">Spelaeicoccus albus</name>
    <dbReference type="NCBI Taxonomy" id="1280376"/>
    <lineage>
        <taxon>Bacteria</taxon>
        <taxon>Bacillati</taxon>
        <taxon>Actinomycetota</taxon>
        <taxon>Actinomycetes</taxon>
        <taxon>Micrococcales</taxon>
        <taxon>Brevibacteriaceae</taxon>
        <taxon>Spelaeicoccus</taxon>
    </lineage>
</organism>
<proteinExistence type="predicted"/>
<gene>
    <name evidence="2" type="ORF">BJY26_003599</name>
</gene>
<sequence>MTNPPHAPSIAAPTVKSTRAANPVAQTELHPGSEKW</sequence>
<evidence type="ECO:0000313" key="2">
    <source>
        <dbReference type="EMBL" id="NYI69293.1"/>
    </source>
</evidence>